<dbReference type="Ensembl" id="ENSGMOT00000003833.2">
    <property type="protein sequence ID" value="ENSGMOP00000003722.2"/>
    <property type="gene ID" value="ENSGMOG00000003529.2"/>
</dbReference>
<dbReference type="PROSITE" id="PS50835">
    <property type="entry name" value="IG_LIKE"/>
    <property type="match status" value="1"/>
</dbReference>
<evidence type="ECO:0000256" key="1">
    <source>
        <dbReference type="ARBA" id="ARBA00004370"/>
    </source>
</evidence>
<dbReference type="GO" id="GO:0016020">
    <property type="term" value="C:membrane"/>
    <property type="evidence" value="ECO:0007669"/>
    <property type="project" value="UniProtKB-SubCell"/>
</dbReference>
<proteinExistence type="predicted"/>
<evidence type="ECO:0000313" key="9">
    <source>
        <dbReference type="Proteomes" id="UP000694546"/>
    </source>
</evidence>
<dbReference type="PANTHER" id="PTHR12080:SF125">
    <property type="entry name" value="CD48 ANTIGEN-LIKE"/>
    <property type="match status" value="1"/>
</dbReference>
<dbReference type="Gene3D" id="2.60.40.10">
    <property type="entry name" value="Immunoglobulins"/>
    <property type="match status" value="2"/>
</dbReference>
<dbReference type="InterPro" id="IPR036179">
    <property type="entry name" value="Ig-like_dom_sf"/>
</dbReference>
<organism evidence="8 9">
    <name type="scientific">Gadus morhua</name>
    <name type="common">Atlantic cod</name>
    <dbReference type="NCBI Taxonomy" id="8049"/>
    <lineage>
        <taxon>Eukaryota</taxon>
        <taxon>Metazoa</taxon>
        <taxon>Chordata</taxon>
        <taxon>Craniata</taxon>
        <taxon>Vertebrata</taxon>
        <taxon>Euteleostomi</taxon>
        <taxon>Actinopterygii</taxon>
        <taxon>Neopterygii</taxon>
        <taxon>Teleostei</taxon>
        <taxon>Neoteleostei</taxon>
        <taxon>Acanthomorphata</taxon>
        <taxon>Zeiogadaria</taxon>
        <taxon>Gadariae</taxon>
        <taxon>Gadiformes</taxon>
        <taxon>Gadoidei</taxon>
        <taxon>Gadidae</taxon>
        <taxon>Gadus</taxon>
    </lineage>
</organism>
<evidence type="ECO:0000313" key="8">
    <source>
        <dbReference type="Ensembl" id="ENSGMOP00000003722.2"/>
    </source>
</evidence>
<evidence type="ECO:0000256" key="2">
    <source>
        <dbReference type="ARBA" id="ARBA00022729"/>
    </source>
</evidence>
<name>A0A8C5F4J2_GADMO</name>
<reference evidence="8" key="2">
    <citation type="submission" date="2025-09" db="UniProtKB">
        <authorList>
            <consortium name="Ensembl"/>
        </authorList>
    </citation>
    <scope>IDENTIFICATION</scope>
</reference>
<keyword evidence="2 6" id="KW-0732">Signal</keyword>
<evidence type="ECO:0000256" key="6">
    <source>
        <dbReference type="SAM" id="SignalP"/>
    </source>
</evidence>
<evidence type="ECO:0000259" key="7">
    <source>
        <dbReference type="PROSITE" id="PS50835"/>
    </source>
</evidence>
<dbReference type="PANTHER" id="PTHR12080">
    <property type="entry name" value="SIGNALING LYMPHOCYTIC ACTIVATION MOLECULE"/>
    <property type="match status" value="1"/>
</dbReference>
<protein>
    <recommendedName>
        <fullName evidence="7">Ig-like domain-containing protein</fullName>
    </recommendedName>
</protein>
<evidence type="ECO:0000256" key="4">
    <source>
        <dbReference type="ARBA" id="ARBA00023180"/>
    </source>
</evidence>
<feature type="domain" description="Ig-like" evidence="7">
    <location>
        <begin position="123"/>
        <end position="217"/>
    </location>
</feature>
<accession>A0A8C5F4J2</accession>
<dbReference type="OMA" id="NTRNTHS"/>
<feature type="transmembrane region" description="Helical" evidence="5">
    <location>
        <begin position="226"/>
        <end position="252"/>
    </location>
</feature>
<dbReference type="InterPro" id="IPR013783">
    <property type="entry name" value="Ig-like_fold"/>
</dbReference>
<feature type="chain" id="PRO_5047432712" description="Ig-like domain-containing protein" evidence="6">
    <location>
        <begin position="20"/>
        <end position="271"/>
    </location>
</feature>
<keyword evidence="5" id="KW-1133">Transmembrane helix</keyword>
<comment type="subcellular location">
    <subcellularLocation>
        <location evidence="1">Membrane</location>
    </subcellularLocation>
</comment>
<dbReference type="InterPro" id="IPR007110">
    <property type="entry name" value="Ig-like_dom"/>
</dbReference>
<evidence type="ECO:0000256" key="3">
    <source>
        <dbReference type="ARBA" id="ARBA00023136"/>
    </source>
</evidence>
<sequence>MHWTSFISVLCGCLAVSTSYYQYVSVSFRAGTDCSLKSQWSTKDVISTIEWRYGVDPVVEWNRDNRSAVFRAHLQDRALLDIQTGDLMISNTRAGDSGVYTVFINSGQTRKINVSILSAVPVPTVSWACQPEDEGTIFCVLTCEGDTSGAEPVQYSWTHQPQANISSHGDEDANKTLPKSINVTMVVGSDSDVFVCTVWNTISLQNSQPSTRPSTLRETLHPMKGVVVFTSFIVAVTAAIALHRCWTGVWFFHKGRRPLQRKLIIIFVIAL</sequence>
<keyword evidence="9" id="KW-1185">Reference proteome</keyword>
<reference evidence="8" key="1">
    <citation type="submission" date="2025-08" db="UniProtKB">
        <authorList>
            <consortium name="Ensembl"/>
        </authorList>
    </citation>
    <scope>IDENTIFICATION</scope>
</reference>
<dbReference type="InterPro" id="IPR015631">
    <property type="entry name" value="CD2/SLAM_rcpt"/>
</dbReference>
<feature type="signal peptide" evidence="6">
    <location>
        <begin position="1"/>
        <end position="19"/>
    </location>
</feature>
<dbReference type="GeneTree" id="ENSGT01090000260251"/>
<evidence type="ECO:0000256" key="5">
    <source>
        <dbReference type="SAM" id="Phobius"/>
    </source>
</evidence>
<keyword evidence="3 5" id="KW-0472">Membrane</keyword>
<dbReference type="Proteomes" id="UP000694546">
    <property type="component" value="Chromosome 4"/>
</dbReference>
<keyword evidence="5" id="KW-0812">Transmembrane</keyword>
<dbReference type="AlphaFoldDB" id="A0A8C5F4J2"/>
<keyword evidence="4" id="KW-0325">Glycoprotein</keyword>
<dbReference type="SUPFAM" id="SSF48726">
    <property type="entry name" value="Immunoglobulin"/>
    <property type="match status" value="1"/>
</dbReference>